<evidence type="ECO:0000313" key="5">
    <source>
        <dbReference type="Proteomes" id="UP000663829"/>
    </source>
</evidence>
<evidence type="ECO:0000313" key="3">
    <source>
        <dbReference type="EMBL" id="CAF4203076.1"/>
    </source>
</evidence>
<dbReference type="EMBL" id="CAJOBA010047599">
    <property type="protein sequence ID" value="CAF4203076.1"/>
    <property type="molecule type" value="Genomic_DNA"/>
</dbReference>
<dbReference type="Proteomes" id="UP000677228">
    <property type="component" value="Unassembled WGS sequence"/>
</dbReference>
<organism evidence="2 5">
    <name type="scientific">Didymodactylos carnosus</name>
    <dbReference type="NCBI Taxonomy" id="1234261"/>
    <lineage>
        <taxon>Eukaryota</taxon>
        <taxon>Metazoa</taxon>
        <taxon>Spiralia</taxon>
        <taxon>Gnathifera</taxon>
        <taxon>Rotifera</taxon>
        <taxon>Eurotatoria</taxon>
        <taxon>Bdelloidea</taxon>
        <taxon>Philodinida</taxon>
        <taxon>Philodinidae</taxon>
        <taxon>Didymodactylos</taxon>
    </lineage>
</organism>
<dbReference type="EMBL" id="CAJNOK010025887">
    <property type="protein sequence ID" value="CAF1395638.1"/>
    <property type="molecule type" value="Genomic_DNA"/>
</dbReference>
<keyword evidence="5" id="KW-1185">Reference proteome</keyword>
<feature type="non-terminal residue" evidence="2">
    <location>
        <position position="14"/>
    </location>
</feature>
<evidence type="ECO:0000313" key="1">
    <source>
        <dbReference type="EMBL" id="CAF1395638.1"/>
    </source>
</evidence>
<dbReference type="Proteomes" id="UP000681722">
    <property type="component" value="Unassembled WGS sequence"/>
</dbReference>
<dbReference type="EMBL" id="CAJNOQ010051119">
    <property type="protein sequence ID" value="CAF1650202.1"/>
    <property type="molecule type" value="Genomic_DNA"/>
</dbReference>
<sequence>MRRAPSKCLQLPRT</sequence>
<dbReference type="Proteomes" id="UP000663829">
    <property type="component" value="Unassembled WGS sequence"/>
</dbReference>
<proteinExistence type="predicted"/>
<comment type="caution">
    <text evidence="2">The sequence shown here is derived from an EMBL/GenBank/DDBJ whole genome shotgun (WGS) entry which is preliminary data.</text>
</comment>
<evidence type="ECO:0000313" key="2">
    <source>
        <dbReference type="EMBL" id="CAF1650202.1"/>
    </source>
</evidence>
<dbReference type="EMBL" id="CAJOBC010121666">
    <property type="protein sequence ID" value="CAF4577007.1"/>
    <property type="molecule type" value="Genomic_DNA"/>
</dbReference>
<name>A0A816EID0_9BILA</name>
<accession>A0A816EID0</accession>
<gene>
    <name evidence="2" type="ORF">GPM918_LOCUS45470</name>
    <name evidence="1" type="ORF">OVA965_LOCUS32795</name>
    <name evidence="4" type="ORF">SRO942_LOCUS47998</name>
    <name evidence="3" type="ORF">TMI583_LOCUS33659</name>
</gene>
<dbReference type="Proteomes" id="UP000682733">
    <property type="component" value="Unassembled WGS sequence"/>
</dbReference>
<reference evidence="2" key="1">
    <citation type="submission" date="2021-02" db="EMBL/GenBank/DDBJ databases">
        <authorList>
            <person name="Nowell W R."/>
        </authorList>
    </citation>
    <scope>NUCLEOTIDE SEQUENCE</scope>
</reference>
<evidence type="ECO:0000313" key="4">
    <source>
        <dbReference type="EMBL" id="CAF4577007.1"/>
    </source>
</evidence>
<protein>
    <submittedName>
        <fullName evidence="2">Uncharacterized protein</fullName>
    </submittedName>
</protein>